<dbReference type="RefSeq" id="XP_060283944.1">
    <property type="nucleotide sequence ID" value="XM_060424570.1"/>
</dbReference>
<keyword evidence="2" id="KW-0808">Transferase</keyword>
<dbReference type="InterPro" id="IPR051678">
    <property type="entry name" value="AGP_Transferase"/>
</dbReference>
<protein>
    <submittedName>
        <fullName evidence="2">Kinase-like domain-containing protein</fullName>
    </submittedName>
</protein>
<gene>
    <name evidence="2" type="ORF">QBC33DRAFT_450624</name>
</gene>
<dbReference type="InterPro" id="IPR011009">
    <property type="entry name" value="Kinase-like_dom_sf"/>
</dbReference>
<dbReference type="Gene3D" id="3.30.200.150">
    <property type="match status" value="1"/>
</dbReference>
<organism evidence="2 3">
    <name type="scientific">Phialemonium atrogriseum</name>
    <dbReference type="NCBI Taxonomy" id="1093897"/>
    <lineage>
        <taxon>Eukaryota</taxon>
        <taxon>Fungi</taxon>
        <taxon>Dikarya</taxon>
        <taxon>Ascomycota</taxon>
        <taxon>Pezizomycotina</taxon>
        <taxon>Sordariomycetes</taxon>
        <taxon>Sordariomycetidae</taxon>
        <taxon>Cephalothecales</taxon>
        <taxon>Cephalothecaceae</taxon>
        <taxon>Phialemonium</taxon>
    </lineage>
</organism>
<dbReference type="InterPro" id="IPR000719">
    <property type="entry name" value="Prot_kinase_dom"/>
</dbReference>
<accession>A0AAJ0C0M8</accession>
<dbReference type="GO" id="GO:0004672">
    <property type="term" value="F:protein kinase activity"/>
    <property type="evidence" value="ECO:0007669"/>
    <property type="project" value="InterPro"/>
</dbReference>
<dbReference type="EMBL" id="MU839007">
    <property type="protein sequence ID" value="KAK1767731.1"/>
    <property type="molecule type" value="Genomic_DNA"/>
</dbReference>
<dbReference type="Pfam" id="PF01636">
    <property type="entry name" value="APH"/>
    <property type="match status" value="1"/>
</dbReference>
<dbReference type="CDD" id="cd05120">
    <property type="entry name" value="APH_ChoK_like"/>
    <property type="match status" value="1"/>
</dbReference>
<name>A0AAJ0C0M8_9PEZI</name>
<comment type="caution">
    <text evidence="2">The sequence shown here is derived from an EMBL/GenBank/DDBJ whole genome shotgun (WGS) entry which is preliminary data.</text>
</comment>
<keyword evidence="2" id="KW-0418">Kinase</keyword>
<evidence type="ECO:0000313" key="2">
    <source>
        <dbReference type="EMBL" id="KAK1767731.1"/>
    </source>
</evidence>
<dbReference type="PROSITE" id="PS50011">
    <property type="entry name" value="PROTEIN_KINASE_DOM"/>
    <property type="match status" value="1"/>
</dbReference>
<proteinExistence type="predicted"/>
<keyword evidence="3" id="KW-1185">Reference proteome</keyword>
<dbReference type="PANTHER" id="PTHR21310:SF58">
    <property type="entry name" value="AMINOGLYCOSIDE PHOSPHOTRANSFERASE DOMAIN-CONTAINING PROTEIN"/>
    <property type="match status" value="1"/>
</dbReference>
<sequence>MPRYSSCWLVDNKFVVKTGKGVTRSEAETLRLLGEKGLQVPEVIDHYADPATGNHVIVMEYIEGRSLDQAIDSYGPEEKKSIISQLQRFMTTMRQELRTTKFIGSVDSTDVKDLLFVPALSGPFDSEKEFVDGLAGSLEARAEGSWIKLVTVLLNHLPDHGSNFVLTHGDINPRNILVRGSQIVAILDWGQAGYYPEYWESVKSCFWDLDLDFFHKAIVEEVLRPYPLELSVLLHARDIVW</sequence>
<dbReference type="PANTHER" id="PTHR21310">
    <property type="entry name" value="AMINOGLYCOSIDE PHOSPHOTRANSFERASE-RELATED-RELATED"/>
    <property type="match status" value="1"/>
</dbReference>
<dbReference type="GeneID" id="85307757"/>
<reference evidence="2" key="1">
    <citation type="submission" date="2023-06" db="EMBL/GenBank/DDBJ databases">
        <title>Genome-scale phylogeny and comparative genomics of the fungal order Sordariales.</title>
        <authorList>
            <consortium name="Lawrence Berkeley National Laboratory"/>
            <person name="Hensen N."/>
            <person name="Bonometti L."/>
            <person name="Westerberg I."/>
            <person name="Brannstrom I.O."/>
            <person name="Guillou S."/>
            <person name="Cros-Aarteil S."/>
            <person name="Calhoun S."/>
            <person name="Haridas S."/>
            <person name="Kuo A."/>
            <person name="Mondo S."/>
            <person name="Pangilinan J."/>
            <person name="Riley R."/>
            <person name="Labutti K."/>
            <person name="Andreopoulos B."/>
            <person name="Lipzen A."/>
            <person name="Chen C."/>
            <person name="Yanf M."/>
            <person name="Daum C."/>
            <person name="Ng V."/>
            <person name="Clum A."/>
            <person name="Steindorff A."/>
            <person name="Ohm R."/>
            <person name="Martin F."/>
            <person name="Silar P."/>
            <person name="Natvig D."/>
            <person name="Lalanne C."/>
            <person name="Gautier V."/>
            <person name="Ament-Velasquez S.L."/>
            <person name="Kruys A."/>
            <person name="Hutchinson M.I."/>
            <person name="Powell A.J."/>
            <person name="Barry K."/>
            <person name="Miller A.N."/>
            <person name="Grigoriev I.V."/>
            <person name="Debuchy R."/>
            <person name="Gladieux P."/>
            <person name="Thoren M.H."/>
            <person name="Johannesson H."/>
        </authorList>
    </citation>
    <scope>NUCLEOTIDE SEQUENCE</scope>
    <source>
        <strain evidence="2">8032-3</strain>
    </source>
</reference>
<dbReference type="InterPro" id="IPR002575">
    <property type="entry name" value="Aminoglycoside_PTrfase"/>
</dbReference>
<dbReference type="AlphaFoldDB" id="A0AAJ0C0M8"/>
<dbReference type="GO" id="GO:0005524">
    <property type="term" value="F:ATP binding"/>
    <property type="evidence" value="ECO:0007669"/>
    <property type="project" value="InterPro"/>
</dbReference>
<evidence type="ECO:0000313" key="3">
    <source>
        <dbReference type="Proteomes" id="UP001244011"/>
    </source>
</evidence>
<feature type="domain" description="Protein kinase" evidence="1">
    <location>
        <begin position="1"/>
        <end position="241"/>
    </location>
</feature>
<dbReference type="Proteomes" id="UP001244011">
    <property type="component" value="Unassembled WGS sequence"/>
</dbReference>
<dbReference type="SUPFAM" id="SSF56112">
    <property type="entry name" value="Protein kinase-like (PK-like)"/>
    <property type="match status" value="1"/>
</dbReference>
<evidence type="ECO:0000259" key="1">
    <source>
        <dbReference type="PROSITE" id="PS50011"/>
    </source>
</evidence>
<dbReference type="Gene3D" id="3.90.1200.10">
    <property type="match status" value="1"/>
</dbReference>